<dbReference type="PROSITE" id="PS51257">
    <property type="entry name" value="PROKAR_LIPOPROTEIN"/>
    <property type="match status" value="1"/>
</dbReference>
<proteinExistence type="predicted"/>
<keyword evidence="1" id="KW-0472">Membrane</keyword>
<organism evidence="2 3">
    <name type="scientific">Vibrio spartinae</name>
    <dbReference type="NCBI Taxonomy" id="1918945"/>
    <lineage>
        <taxon>Bacteria</taxon>
        <taxon>Pseudomonadati</taxon>
        <taxon>Pseudomonadota</taxon>
        <taxon>Gammaproteobacteria</taxon>
        <taxon>Vibrionales</taxon>
        <taxon>Vibrionaceae</taxon>
        <taxon>Vibrio</taxon>
    </lineage>
</organism>
<feature type="transmembrane region" description="Helical" evidence="1">
    <location>
        <begin position="52"/>
        <end position="70"/>
    </location>
</feature>
<gene>
    <name evidence="2" type="ORF">Vspart_02813</name>
</gene>
<dbReference type="Proteomes" id="UP000515264">
    <property type="component" value="Chromosome 1"/>
</dbReference>
<sequence>MKKIFWGCSLSFSLLGFLLSCLDDIVRSDMPIAYPTIHDYLSITPSFRAVPYSVIGLIFGSLFFLILLFVKKLIQRRIQ</sequence>
<keyword evidence="3" id="KW-1185">Reference proteome</keyword>
<reference evidence="2 3" key="1">
    <citation type="journal article" date="2020" name="J. Nat. Prod.">
        <title>Genomics-Metabolomics Profiling Disclosed Marine Vibrio spartinae 3.6 as a Producer of a New Branched Side Chain Prodigiosin.</title>
        <authorList>
            <person name="Vitale G.A."/>
            <person name="Sciarretta M."/>
            <person name="Palma Esposito F."/>
            <person name="January G.G."/>
            <person name="Giaccio M."/>
            <person name="Bunk B."/>
            <person name="Sproer C."/>
            <person name="Bajerski F."/>
            <person name="Power D."/>
            <person name="Festa C."/>
            <person name="Monti M.C."/>
            <person name="D'Auria M.V."/>
            <person name="de Pascale D."/>
        </authorList>
    </citation>
    <scope>NUCLEOTIDE SEQUENCE [LARGE SCALE GENOMIC DNA]</scope>
    <source>
        <strain evidence="2 3">3.6</strain>
    </source>
</reference>
<dbReference type="EMBL" id="CP046268">
    <property type="protein sequence ID" value="QMV15493.1"/>
    <property type="molecule type" value="Genomic_DNA"/>
</dbReference>
<keyword evidence="1" id="KW-0812">Transmembrane</keyword>
<evidence type="ECO:0000313" key="3">
    <source>
        <dbReference type="Proteomes" id="UP000515264"/>
    </source>
</evidence>
<accession>A0ABX6R1U8</accession>
<name>A0ABX6R1U8_9VIBR</name>
<evidence type="ECO:0000313" key="2">
    <source>
        <dbReference type="EMBL" id="QMV15493.1"/>
    </source>
</evidence>
<keyword evidence="1" id="KW-1133">Transmembrane helix</keyword>
<evidence type="ECO:0000256" key="1">
    <source>
        <dbReference type="SAM" id="Phobius"/>
    </source>
</evidence>
<protein>
    <submittedName>
        <fullName evidence="2">Uncharacterized protein</fullName>
    </submittedName>
</protein>